<dbReference type="InterPro" id="IPR011041">
    <property type="entry name" value="Quinoprot_gluc/sorb_DH_b-prop"/>
</dbReference>
<dbReference type="InterPro" id="IPR054539">
    <property type="entry name" value="Beta-prop_PDH"/>
</dbReference>
<gene>
    <name evidence="2" type="ORF">LQ318_00990</name>
</gene>
<evidence type="ECO:0000313" key="3">
    <source>
        <dbReference type="Proteomes" id="UP001207337"/>
    </source>
</evidence>
<proteinExistence type="predicted"/>
<comment type="caution">
    <text evidence="2">The sequence shown here is derived from an EMBL/GenBank/DDBJ whole genome shotgun (WGS) entry which is preliminary data.</text>
</comment>
<dbReference type="Gene3D" id="2.120.10.30">
    <property type="entry name" value="TolB, C-terminal domain"/>
    <property type="match status" value="1"/>
</dbReference>
<dbReference type="SUPFAM" id="SSF50952">
    <property type="entry name" value="Soluble quinoprotein glucose dehydrogenase"/>
    <property type="match status" value="1"/>
</dbReference>
<accession>A0ABT3PUE0</accession>
<keyword evidence="3" id="KW-1185">Reference proteome</keyword>
<dbReference type="RefSeq" id="WP_265786700.1">
    <property type="nucleotide sequence ID" value="NZ_BAABRS010000001.1"/>
</dbReference>
<evidence type="ECO:0000259" key="1">
    <source>
        <dbReference type="Pfam" id="PF22807"/>
    </source>
</evidence>
<dbReference type="InterPro" id="IPR011042">
    <property type="entry name" value="6-blade_b-propeller_TolB-like"/>
</dbReference>
<dbReference type="Pfam" id="PF22807">
    <property type="entry name" value="TrAA12"/>
    <property type="match status" value="1"/>
</dbReference>
<sequence length="485" mass="53784">MNIKKYFLTSYGEGCSNYLTETIQQFSVLFLLVVLFIAGCSESAADKESSIETNPEIVCAADNGGITLPDGFCASLVVDSLGRARHIAVASNGDIYVKTRSEEGGIAALRDTTGDFQADIIERFSDMTPMGNGILWETGMAIHNGYLWASNTEAVYRWPMPEGGKLVPEGEPEIVVNGFPEQRAHASKSITFDESGHLYVAVGAPSNNCQQEPRTPGSPGLDPCPQLERQAGIWRFSADSVGQTQQDGIRYATGIRNIVGLDWNTSDHALYVMQHGRDQLNQLWPDLYTTEDNAELPAEEMLRLTEGANAGWPYCYYDQQQEQKVLSPEYGGDGQEVGRCSEFLDPVAAFPGHWAPNGLMFYTGEHFPEHYRGVPSLLSTAPGTVLRCPRRAIRSLLPPLKMVLRQMITKRLPMASLVWIPSLAEARRNTARWVWQWDRMVPSLSPTPKRGASGAWYIPVKRTTKRGAEDKLHGVNTLQPMFITY</sequence>
<protein>
    <submittedName>
        <fullName evidence="2">PQQ-dependent sugar dehydrogenase</fullName>
    </submittedName>
</protein>
<dbReference type="PANTHER" id="PTHR19328:SF53">
    <property type="entry name" value="MEMBRANE PROTEIN"/>
    <property type="match status" value="1"/>
</dbReference>
<reference evidence="2 3" key="1">
    <citation type="submission" date="2021-11" db="EMBL/GenBank/DDBJ databases">
        <title>Aliifidinibius sp. nov., a new bacterium isolated from saline soil.</title>
        <authorList>
            <person name="Galisteo C."/>
            <person name="De La Haba R."/>
            <person name="Sanchez-Porro C."/>
            <person name="Ventosa A."/>
        </authorList>
    </citation>
    <scope>NUCLEOTIDE SEQUENCE [LARGE SCALE GENOMIC DNA]</scope>
    <source>
        <strain evidence="2 3">KACC 190600</strain>
    </source>
</reference>
<dbReference type="EMBL" id="JAJNDC010000001">
    <property type="protein sequence ID" value="MCW9711464.1"/>
    <property type="molecule type" value="Genomic_DNA"/>
</dbReference>
<dbReference type="PANTHER" id="PTHR19328">
    <property type="entry name" value="HEDGEHOG-INTERACTING PROTEIN"/>
    <property type="match status" value="1"/>
</dbReference>
<organism evidence="2 3">
    <name type="scientific">Fodinibius salicampi</name>
    <dbReference type="NCBI Taxonomy" id="1920655"/>
    <lineage>
        <taxon>Bacteria</taxon>
        <taxon>Pseudomonadati</taxon>
        <taxon>Balneolota</taxon>
        <taxon>Balneolia</taxon>
        <taxon>Balneolales</taxon>
        <taxon>Balneolaceae</taxon>
        <taxon>Fodinibius</taxon>
    </lineage>
</organism>
<dbReference type="Proteomes" id="UP001207337">
    <property type="component" value="Unassembled WGS sequence"/>
</dbReference>
<name>A0ABT3PUE0_9BACT</name>
<feature type="domain" description="Pyrroloquinoline quinone-dependent pyranose dehydrogenase beta-propeller" evidence="1">
    <location>
        <begin position="68"/>
        <end position="362"/>
    </location>
</feature>
<evidence type="ECO:0000313" key="2">
    <source>
        <dbReference type="EMBL" id="MCW9711464.1"/>
    </source>
</evidence>